<keyword evidence="3" id="KW-0663">Pyridoxal phosphate</keyword>
<dbReference type="RefSeq" id="WP_185977569.1">
    <property type="nucleotide sequence ID" value="NZ_JACBGI020000003.1"/>
</dbReference>
<reference evidence="7 8" key="1">
    <citation type="submission" date="2020-11" db="EMBL/GenBank/DDBJ databases">
        <title>Sulfur oxidizing isolate from Hospital Hole Sinkhole.</title>
        <authorList>
            <person name="Scott K.M."/>
        </authorList>
    </citation>
    <scope>NUCLEOTIDE SEQUENCE [LARGE SCALE GENOMIC DNA]</scope>
    <source>
        <strain evidence="7 8">HH1</strain>
    </source>
</reference>
<evidence type="ECO:0000256" key="5">
    <source>
        <dbReference type="ARBA" id="ARBA00037974"/>
    </source>
</evidence>
<gene>
    <name evidence="7" type="ORF">H8792_003650</name>
</gene>
<accession>A0ABS0BUB2</accession>
<feature type="domain" description="Aminotransferase class I/classII large" evidence="6">
    <location>
        <begin position="37"/>
        <end position="386"/>
    </location>
</feature>
<dbReference type="InterPro" id="IPR015421">
    <property type="entry name" value="PyrdxlP-dep_Trfase_major"/>
</dbReference>
<dbReference type="InterPro" id="IPR027619">
    <property type="entry name" value="C-S_lyase_PatB-like"/>
</dbReference>
<dbReference type="GO" id="GO:0016829">
    <property type="term" value="F:lyase activity"/>
    <property type="evidence" value="ECO:0007669"/>
    <property type="project" value="UniProtKB-KW"/>
</dbReference>
<dbReference type="Gene3D" id="3.90.1150.10">
    <property type="entry name" value="Aspartate Aminotransferase, domain 1"/>
    <property type="match status" value="1"/>
</dbReference>
<dbReference type="Gene3D" id="3.40.640.10">
    <property type="entry name" value="Type I PLP-dependent aspartate aminotransferase-like (Major domain)"/>
    <property type="match status" value="1"/>
</dbReference>
<evidence type="ECO:0000313" key="7">
    <source>
        <dbReference type="EMBL" id="MBF6057427.1"/>
    </source>
</evidence>
<name>A0ABS0BUB2_9GAMM</name>
<proteinExistence type="inferred from homology"/>
<dbReference type="PANTHER" id="PTHR43525">
    <property type="entry name" value="PROTEIN MALY"/>
    <property type="match status" value="1"/>
</dbReference>
<comment type="cofactor">
    <cofactor evidence="1">
        <name>pyridoxal 5'-phosphate</name>
        <dbReference type="ChEBI" id="CHEBI:597326"/>
    </cofactor>
</comment>
<evidence type="ECO:0000256" key="1">
    <source>
        <dbReference type="ARBA" id="ARBA00001933"/>
    </source>
</evidence>
<dbReference type="EC" id="4.4.1.13" evidence="2"/>
<dbReference type="PANTHER" id="PTHR43525:SF1">
    <property type="entry name" value="PROTEIN MALY"/>
    <property type="match status" value="1"/>
</dbReference>
<dbReference type="Proteomes" id="UP001193680">
    <property type="component" value="Unassembled WGS sequence"/>
</dbReference>
<dbReference type="CDD" id="cd00609">
    <property type="entry name" value="AAT_like"/>
    <property type="match status" value="1"/>
</dbReference>
<sequence length="395" mass="44826">MDLDQLDQQFDRAAFEAEKYALREALFGTEDVLPMWVADMDLPTPPFVIEAIQQRLQHPILGYTHTSDHVYQSIADWQVQYGYEVHRKQIVFTHNVANGFFLAVQAYTQPGDAVLVQPPVYPPFLKAPELNNRRVIEAPLMLQNNRYQIDFDAFEKAIVEQQVKLFLFCHPQNPSGRAWQKDELQKLAAICLKHRVIVVSDEIHADMTFPPNVHCPMASLSPEIAQNTVTLSSPGKTFNLGGLQMGYAIIANPQLKKAYVKTANSVSIHDWNLFAQIAVQAAYSEEGKLWRDNLLVHFQRNFDALESFLAVHMPKVKMMRPEASYLVWLDFREQFGTHAELKKWLIEEAKLGLNDGESFGGQSQSGSGFMRINLAVPTTIMQQAISQLRNALSVI</sequence>
<evidence type="ECO:0000256" key="2">
    <source>
        <dbReference type="ARBA" id="ARBA00012224"/>
    </source>
</evidence>
<dbReference type="Pfam" id="PF00155">
    <property type="entry name" value="Aminotran_1_2"/>
    <property type="match status" value="1"/>
</dbReference>
<dbReference type="EMBL" id="JACBGI020000003">
    <property type="protein sequence ID" value="MBF6057427.1"/>
    <property type="molecule type" value="Genomic_DNA"/>
</dbReference>
<comment type="caution">
    <text evidence="7">The sequence shown here is derived from an EMBL/GenBank/DDBJ whole genome shotgun (WGS) entry which is preliminary data.</text>
</comment>
<comment type="similarity">
    <text evidence="5">Belongs to the class-II pyridoxal-phosphate-dependent aminotransferase family. MalY/PatB cystathionine beta-lyase subfamily.</text>
</comment>
<keyword evidence="4 7" id="KW-0456">Lyase</keyword>
<dbReference type="InterPro" id="IPR051798">
    <property type="entry name" value="Class-II_PLP-Dep_Aminotrans"/>
</dbReference>
<evidence type="ECO:0000256" key="3">
    <source>
        <dbReference type="ARBA" id="ARBA00022898"/>
    </source>
</evidence>
<keyword evidence="8" id="KW-1185">Reference proteome</keyword>
<dbReference type="NCBIfam" id="TIGR04350">
    <property type="entry name" value="C_S_lyase_PatB"/>
    <property type="match status" value="1"/>
</dbReference>
<evidence type="ECO:0000313" key="8">
    <source>
        <dbReference type="Proteomes" id="UP001193680"/>
    </source>
</evidence>
<dbReference type="SUPFAM" id="SSF53383">
    <property type="entry name" value="PLP-dependent transferases"/>
    <property type="match status" value="1"/>
</dbReference>
<dbReference type="InterPro" id="IPR015424">
    <property type="entry name" value="PyrdxlP-dep_Trfase"/>
</dbReference>
<dbReference type="InterPro" id="IPR015422">
    <property type="entry name" value="PyrdxlP-dep_Trfase_small"/>
</dbReference>
<organism evidence="7 8">
    <name type="scientific">Thiomicrorhabdus heinhorstiae</name>
    <dbReference type="NCBI Taxonomy" id="2748010"/>
    <lineage>
        <taxon>Bacteria</taxon>
        <taxon>Pseudomonadati</taxon>
        <taxon>Pseudomonadota</taxon>
        <taxon>Gammaproteobacteria</taxon>
        <taxon>Thiotrichales</taxon>
        <taxon>Piscirickettsiaceae</taxon>
        <taxon>Thiomicrorhabdus</taxon>
    </lineage>
</organism>
<protein>
    <recommendedName>
        <fullName evidence="2">cysteine-S-conjugate beta-lyase</fullName>
        <ecNumber evidence="2">4.4.1.13</ecNumber>
    </recommendedName>
</protein>
<dbReference type="InterPro" id="IPR004839">
    <property type="entry name" value="Aminotransferase_I/II_large"/>
</dbReference>
<evidence type="ECO:0000256" key="4">
    <source>
        <dbReference type="ARBA" id="ARBA00023239"/>
    </source>
</evidence>
<evidence type="ECO:0000259" key="6">
    <source>
        <dbReference type="Pfam" id="PF00155"/>
    </source>
</evidence>